<gene>
    <name evidence="2" type="ORF">GUJ93_ZPchr0005g14367</name>
</gene>
<evidence type="ECO:0000313" key="2">
    <source>
        <dbReference type="EMBL" id="KAG8067811.1"/>
    </source>
</evidence>
<comment type="caution">
    <text evidence="2">The sequence shown here is derived from an EMBL/GenBank/DDBJ whole genome shotgun (WGS) entry which is preliminary data.</text>
</comment>
<dbReference type="Proteomes" id="UP000729402">
    <property type="component" value="Unassembled WGS sequence"/>
</dbReference>
<feature type="region of interest" description="Disordered" evidence="1">
    <location>
        <begin position="1"/>
        <end position="35"/>
    </location>
</feature>
<reference evidence="2" key="2">
    <citation type="submission" date="2021-02" db="EMBL/GenBank/DDBJ databases">
        <authorList>
            <person name="Kimball J.A."/>
            <person name="Haas M.W."/>
            <person name="Macchietto M."/>
            <person name="Kono T."/>
            <person name="Duquette J."/>
            <person name="Shao M."/>
        </authorList>
    </citation>
    <scope>NUCLEOTIDE SEQUENCE</scope>
    <source>
        <tissue evidence="2">Fresh leaf tissue</tissue>
    </source>
</reference>
<sequence>MMPPSPIRPAQQRRGHAVATSPPLLLRRRRHPRSQPVLLPPVVISPLPPRPTRALHGARWPRQVIQT</sequence>
<evidence type="ECO:0000256" key="1">
    <source>
        <dbReference type="SAM" id="MobiDB-lite"/>
    </source>
</evidence>
<accession>A0A8J5S3Y5</accession>
<proteinExistence type="predicted"/>
<protein>
    <submittedName>
        <fullName evidence="2">Uncharacterized protein</fullName>
    </submittedName>
</protein>
<evidence type="ECO:0000313" key="3">
    <source>
        <dbReference type="Proteomes" id="UP000729402"/>
    </source>
</evidence>
<dbReference type="AlphaFoldDB" id="A0A8J5S3Y5"/>
<name>A0A8J5S3Y5_ZIZPA</name>
<keyword evidence="3" id="KW-1185">Reference proteome</keyword>
<reference evidence="2" key="1">
    <citation type="journal article" date="2021" name="bioRxiv">
        <title>Whole Genome Assembly and Annotation of Northern Wild Rice, Zizania palustris L., Supports a Whole Genome Duplication in the Zizania Genus.</title>
        <authorList>
            <person name="Haas M."/>
            <person name="Kono T."/>
            <person name="Macchietto M."/>
            <person name="Millas R."/>
            <person name="McGilp L."/>
            <person name="Shao M."/>
            <person name="Duquette J."/>
            <person name="Hirsch C.N."/>
            <person name="Kimball J."/>
        </authorList>
    </citation>
    <scope>NUCLEOTIDE SEQUENCE</scope>
    <source>
        <tissue evidence="2">Fresh leaf tissue</tissue>
    </source>
</reference>
<feature type="region of interest" description="Disordered" evidence="1">
    <location>
        <begin position="47"/>
        <end position="67"/>
    </location>
</feature>
<dbReference type="EMBL" id="JAAALK010000284">
    <property type="protein sequence ID" value="KAG8067811.1"/>
    <property type="molecule type" value="Genomic_DNA"/>
</dbReference>
<organism evidence="2 3">
    <name type="scientific">Zizania palustris</name>
    <name type="common">Northern wild rice</name>
    <dbReference type="NCBI Taxonomy" id="103762"/>
    <lineage>
        <taxon>Eukaryota</taxon>
        <taxon>Viridiplantae</taxon>
        <taxon>Streptophyta</taxon>
        <taxon>Embryophyta</taxon>
        <taxon>Tracheophyta</taxon>
        <taxon>Spermatophyta</taxon>
        <taxon>Magnoliopsida</taxon>
        <taxon>Liliopsida</taxon>
        <taxon>Poales</taxon>
        <taxon>Poaceae</taxon>
        <taxon>BOP clade</taxon>
        <taxon>Oryzoideae</taxon>
        <taxon>Oryzeae</taxon>
        <taxon>Zizaniinae</taxon>
        <taxon>Zizania</taxon>
    </lineage>
</organism>